<name>A0A398BC29_9BACI</name>
<dbReference type="GO" id="GO:0071111">
    <property type="term" value="F:cyclic-guanylate-specific phosphodiesterase activity"/>
    <property type="evidence" value="ECO:0007669"/>
    <property type="project" value="InterPro"/>
</dbReference>
<reference evidence="2 3" key="1">
    <citation type="submission" date="2018-08" db="EMBL/GenBank/DDBJ databases">
        <title>Bacillus jemisoniae sp. nov., Bacillus chryseoplanitiae sp. nov., Bacillus resnikiae sp. nov., and Bacillus frankliniae sp. nov., isolated from Viking spacecraft and associated surfaces.</title>
        <authorList>
            <person name="Seuylemezian A."/>
            <person name="Vaishampayan P."/>
        </authorList>
    </citation>
    <scope>NUCLEOTIDE SEQUENCE [LARGE SCALE GENOMIC DNA]</scope>
    <source>
        <strain evidence="2 3">MA001</strain>
    </source>
</reference>
<dbReference type="CDD" id="cd01948">
    <property type="entry name" value="EAL"/>
    <property type="match status" value="1"/>
</dbReference>
<dbReference type="SUPFAM" id="SSF103190">
    <property type="entry name" value="Sensory domain-like"/>
    <property type="match status" value="1"/>
</dbReference>
<dbReference type="InterPro" id="IPR018842">
    <property type="entry name" value="YkuI_C"/>
</dbReference>
<dbReference type="InterPro" id="IPR029151">
    <property type="entry name" value="Sensor-like_sf"/>
</dbReference>
<dbReference type="EMBL" id="QWVS01000011">
    <property type="protein sequence ID" value="RID87615.1"/>
    <property type="molecule type" value="Genomic_DNA"/>
</dbReference>
<dbReference type="Gene3D" id="1.20.5.170">
    <property type="match status" value="1"/>
</dbReference>
<dbReference type="InterPro" id="IPR035919">
    <property type="entry name" value="EAL_sf"/>
</dbReference>
<dbReference type="SUPFAM" id="SSF141868">
    <property type="entry name" value="EAL domain-like"/>
    <property type="match status" value="1"/>
</dbReference>
<dbReference type="Gene3D" id="3.20.20.450">
    <property type="entry name" value="EAL domain"/>
    <property type="match status" value="1"/>
</dbReference>
<sequence length="401" mass="47506">MDADNILANLDRVVPFFQPIFSADQHQVIGYEILGRFEENSEYKSLGPFFQDATIPEEYRIEVDNYLLEVALERIKDFGEEFLIFINRDPNLLMFDHGEQFMETLKQHLELDELSRVVLELSDTIDIDNFEPLQHVLAYYKTYGIKVAFDHLGDHSQLDKIAQLSPNILKVNVEQMRISGGDAYQVVLFSLSMLARKIGASLLFENIETEYQLRFAWKNGGRYYQGYFLSRPDLLFIDKHKLREKFQQECQNFISYETKKLEAVYEKTQQFNEEINTFLKVQKRYESHEEMLKVLANKLEKVCFRLYVCDDQGYQTSPNILYKDGEWLIQKSYLNSNWSWRPYFLENIIKMRNEKTGILSDLYSDIETGETIRTFSYPINNKEYVFLDLSYSYLYENDALL</sequence>
<organism evidence="2 3">
    <name type="scientific">Peribacillus asahii</name>
    <dbReference type="NCBI Taxonomy" id="228899"/>
    <lineage>
        <taxon>Bacteria</taxon>
        <taxon>Bacillati</taxon>
        <taxon>Bacillota</taxon>
        <taxon>Bacilli</taxon>
        <taxon>Bacillales</taxon>
        <taxon>Bacillaceae</taxon>
        <taxon>Peribacillus</taxon>
    </lineage>
</organism>
<dbReference type="InterPro" id="IPR050706">
    <property type="entry name" value="Cyclic-di-GMP_PDE-like"/>
</dbReference>
<dbReference type="PROSITE" id="PS50883">
    <property type="entry name" value="EAL"/>
    <property type="match status" value="1"/>
</dbReference>
<dbReference type="PANTHER" id="PTHR33121">
    <property type="entry name" value="CYCLIC DI-GMP PHOSPHODIESTERASE PDEF"/>
    <property type="match status" value="1"/>
</dbReference>
<comment type="caution">
    <text evidence="2">The sequence shown here is derived from an EMBL/GenBank/DDBJ whole genome shotgun (WGS) entry which is preliminary data.</text>
</comment>
<dbReference type="Proteomes" id="UP000266016">
    <property type="component" value="Unassembled WGS sequence"/>
</dbReference>
<dbReference type="Pfam" id="PF10388">
    <property type="entry name" value="YkuI_C"/>
    <property type="match status" value="1"/>
</dbReference>
<evidence type="ECO:0000313" key="3">
    <source>
        <dbReference type="Proteomes" id="UP000266016"/>
    </source>
</evidence>
<feature type="domain" description="EAL" evidence="1">
    <location>
        <begin position="1"/>
        <end position="246"/>
    </location>
</feature>
<protein>
    <submittedName>
        <fullName evidence="2">EAL domain-containing protein</fullName>
    </submittedName>
</protein>
<dbReference type="Gene3D" id="3.30.450.20">
    <property type="entry name" value="PAS domain"/>
    <property type="match status" value="1"/>
</dbReference>
<evidence type="ECO:0000259" key="1">
    <source>
        <dbReference type="PROSITE" id="PS50883"/>
    </source>
</evidence>
<dbReference type="SMART" id="SM00052">
    <property type="entry name" value="EAL"/>
    <property type="match status" value="1"/>
</dbReference>
<gene>
    <name evidence="2" type="ORF">D1953_05370</name>
</gene>
<evidence type="ECO:0000313" key="2">
    <source>
        <dbReference type="EMBL" id="RID87615.1"/>
    </source>
</evidence>
<dbReference type="PANTHER" id="PTHR33121:SF82">
    <property type="entry name" value="SIGNAL TRANSDUCTION PROTEIN CONTAINING A EAL DOMAIN"/>
    <property type="match status" value="1"/>
</dbReference>
<dbReference type="RefSeq" id="WP_119116132.1">
    <property type="nucleotide sequence ID" value="NZ_QWVS01000011.1"/>
</dbReference>
<proteinExistence type="predicted"/>
<keyword evidence="3" id="KW-1185">Reference proteome</keyword>
<dbReference type="AlphaFoldDB" id="A0A398BC29"/>
<dbReference type="Pfam" id="PF00563">
    <property type="entry name" value="EAL"/>
    <property type="match status" value="1"/>
</dbReference>
<accession>A0A398BC29</accession>
<dbReference type="InterPro" id="IPR001633">
    <property type="entry name" value="EAL_dom"/>
</dbReference>